<dbReference type="AlphaFoldDB" id="A0A939DR91"/>
<dbReference type="Pfam" id="PF13302">
    <property type="entry name" value="Acetyltransf_3"/>
    <property type="match status" value="1"/>
</dbReference>
<dbReference type="InterPro" id="IPR016181">
    <property type="entry name" value="Acyl_CoA_acyltransferase"/>
</dbReference>
<sequence>MEFRTQRLFCRPLRESDKQIYCFLYTDTEVMRKISNPISIQSAEKNFQKALMNNANKPFAQLSWAIEEIQTSRIIGIKGFRWHHSGASETEIGMMLVPEAQGMRYAVEGLGALVDYGFKYLSLRRIFAQYNVGHLASENLVKRLGFTVLPDIIDTLYGSTKRCEIHAQNWQACEITRAIVS</sequence>
<evidence type="ECO:0000313" key="3">
    <source>
        <dbReference type="Proteomes" id="UP000664654"/>
    </source>
</evidence>
<dbReference type="GO" id="GO:0016747">
    <property type="term" value="F:acyltransferase activity, transferring groups other than amino-acyl groups"/>
    <property type="evidence" value="ECO:0007669"/>
    <property type="project" value="InterPro"/>
</dbReference>
<feature type="domain" description="N-acetyltransferase" evidence="1">
    <location>
        <begin position="7"/>
        <end position="147"/>
    </location>
</feature>
<proteinExistence type="predicted"/>
<dbReference type="InterPro" id="IPR000182">
    <property type="entry name" value="GNAT_dom"/>
</dbReference>
<name>A0A939DR91_9ALTE</name>
<organism evidence="2 3">
    <name type="scientific">Bowmanella dokdonensis</name>
    <dbReference type="NCBI Taxonomy" id="751969"/>
    <lineage>
        <taxon>Bacteria</taxon>
        <taxon>Pseudomonadati</taxon>
        <taxon>Pseudomonadota</taxon>
        <taxon>Gammaproteobacteria</taxon>
        <taxon>Alteromonadales</taxon>
        <taxon>Alteromonadaceae</taxon>
        <taxon>Bowmanella</taxon>
    </lineage>
</organism>
<dbReference type="InterPro" id="IPR051531">
    <property type="entry name" value="N-acetyltransferase"/>
</dbReference>
<evidence type="ECO:0000313" key="2">
    <source>
        <dbReference type="EMBL" id="MBN7827347.1"/>
    </source>
</evidence>
<dbReference type="PANTHER" id="PTHR43792">
    <property type="entry name" value="GNAT FAMILY, PUTATIVE (AFU_ORTHOLOGUE AFUA_3G00765)-RELATED-RELATED"/>
    <property type="match status" value="1"/>
</dbReference>
<dbReference type="Proteomes" id="UP000664654">
    <property type="component" value="Unassembled WGS sequence"/>
</dbReference>
<dbReference type="Gene3D" id="3.40.630.30">
    <property type="match status" value="1"/>
</dbReference>
<accession>A0A939DR91</accession>
<keyword evidence="3" id="KW-1185">Reference proteome</keyword>
<gene>
    <name evidence="2" type="ORF">J0A66_19105</name>
</gene>
<dbReference type="RefSeq" id="WP_206575459.1">
    <property type="nucleotide sequence ID" value="NZ_JAFKCV010000017.1"/>
</dbReference>
<dbReference type="PANTHER" id="PTHR43792:SF1">
    <property type="entry name" value="N-ACETYLTRANSFERASE DOMAIN-CONTAINING PROTEIN"/>
    <property type="match status" value="1"/>
</dbReference>
<comment type="caution">
    <text evidence="2">The sequence shown here is derived from an EMBL/GenBank/DDBJ whole genome shotgun (WGS) entry which is preliminary data.</text>
</comment>
<protein>
    <submittedName>
        <fullName evidence="2">GNAT family N-acetyltransferase</fullName>
    </submittedName>
</protein>
<evidence type="ECO:0000259" key="1">
    <source>
        <dbReference type="Pfam" id="PF13302"/>
    </source>
</evidence>
<dbReference type="EMBL" id="JAFKCV010000017">
    <property type="protein sequence ID" value="MBN7827347.1"/>
    <property type="molecule type" value="Genomic_DNA"/>
</dbReference>
<reference evidence="2" key="1">
    <citation type="submission" date="2021-03" db="EMBL/GenBank/DDBJ databases">
        <title>novel species isolated from a fishpond in China.</title>
        <authorList>
            <person name="Lu H."/>
            <person name="Cai Z."/>
        </authorList>
    </citation>
    <scope>NUCLEOTIDE SEQUENCE</scope>
    <source>
        <strain evidence="2">JCM 30855</strain>
    </source>
</reference>
<dbReference type="SUPFAM" id="SSF55729">
    <property type="entry name" value="Acyl-CoA N-acyltransferases (Nat)"/>
    <property type="match status" value="1"/>
</dbReference>